<feature type="region of interest" description="Disordered" evidence="2">
    <location>
        <begin position="72"/>
        <end position="106"/>
    </location>
</feature>
<keyword evidence="5" id="KW-0449">Lipoprotein</keyword>
<dbReference type="InterPro" id="IPR050570">
    <property type="entry name" value="Cell_wall_metabolism_enzyme"/>
</dbReference>
<evidence type="ECO:0000313" key="6">
    <source>
        <dbReference type="Proteomes" id="UP000198500"/>
    </source>
</evidence>
<dbReference type="GO" id="GO:0004222">
    <property type="term" value="F:metalloendopeptidase activity"/>
    <property type="evidence" value="ECO:0007669"/>
    <property type="project" value="TreeGrafter"/>
</dbReference>
<accession>A0A1H2S3Q5</accession>
<dbReference type="InterPro" id="IPR011055">
    <property type="entry name" value="Dup_hybrid_motif"/>
</dbReference>
<feature type="chain" id="PRO_5011507452" evidence="3">
    <location>
        <begin position="20"/>
        <end position="401"/>
    </location>
</feature>
<gene>
    <name evidence="5" type="ORF">SAMN05443545_101453</name>
</gene>
<evidence type="ECO:0000259" key="4">
    <source>
        <dbReference type="PROSITE" id="PS51782"/>
    </source>
</evidence>
<feature type="signal peptide" evidence="3">
    <location>
        <begin position="1"/>
        <end position="19"/>
    </location>
</feature>
<dbReference type="RefSeq" id="WP_092567854.1">
    <property type="nucleotide sequence ID" value="NZ_BMXH01000001.1"/>
</dbReference>
<dbReference type="InterPro" id="IPR036779">
    <property type="entry name" value="LysM_dom_sf"/>
</dbReference>
<comment type="similarity">
    <text evidence="1">Belongs to the E.coli NlpD/Haemophilus LppB family.</text>
</comment>
<dbReference type="PANTHER" id="PTHR21666:SF263">
    <property type="entry name" value="MUREIN HYDROLASE ACTIVATOR NLPD"/>
    <property type="match status" value="1"/>
</dbReference>
<name>A0A1H2S3Q5_9GAMM</name>
<evidence type="ECO:0000256" key="1">
    <source>
        <dbReference type="ARBA" id="ARBA00038420"/>
    </source>
</evidence>
<feature type="compositionally biased region" description="Acidic residues" evidence="2">
    <location>
        <begin position="215"/>
        <end position="225"/>
    </location>
</feature>
<feature type="region of interest" description="Disordered" evidence="2">
    <location>
        <begin position="136"/>
        <end position="287"/>
    </location>
</feature>
<protein>
    <submittedName>
        <fullName evidence="5">Lipoprotein NlpD</fullName>
    </submittedName>
</protein>
<dbReference type="Proteomes" id="UP000198500">
    <property type="component" value="Unassembled WGS sequence"/>
</dbReference>
<dbReference type="Gene3D" id="3.10.350.10">
    <property type="entry name" value="LysM domain"/>
    <property type="match status" value="1"/>
</dbReference>
<dbReference type="OrthoDB" id="9795421at2"/>
<evidence type="ECO:0000256" key="2">
    <source>
        <dbReference type="SAM" id="MobiDB-lite"/>
    </source>
</evidence>
<keyword evidence="6" id="KW-1185">Reference proteome</keyword>
<dbReference type="PANTHER" id="PTHR21666">
    <property type="entry name" value="PEPTIDASE-RELATED"/>
    <property type="match status" value="1"/>
</dbReference>
<reference evidence="5 6" key="1">
    <citation type="submission" date="2016-10" db="EMBL/GenBank/DDBJ databases">
        <authorList>
            <person name="de Groot N.N."/>
        </authorList>
    </citation>
    <scope>NUCLEOTIDE SEQUENCE [LARGE SCALE GENOMIC DNA]</scope>
    <source>
        <strain evidence="5 6">DSM 19219</strain>
    </source>
</reference>
<dbReference type="GO" id="GO:0009279">
    <property type="term" value="C:cell outer membrane"/>
    <property type="evidence" value="ECO:0007669"/>
    <property type="project" value="TreeGrafter"/>
</dbReference>
<dbReference type="InterPro" id="IPR018392">
    <property type="entry name" value="LysM"/>
</dbReference>
<evidence type="ECO:0000256" key="3">
    <source>
        <dbReference type="SAM" id="SignalP"/>
    </source>
</evidence>
<dbReference type="EMBL" id="FNNI01000001">
    <property type="protein sequence ID" value="SDW25629.1"/>
    <property type="molecule type" value="Genomic_DNA"/>
</dbReference>
<feature type="compositionally biased region" description="Low complexity" evidence="2">
    <location>
        <begin position="95"/>
        <end position="106"/>
    </location>
</feature>
<dbReference type="SMART" id="SM00257">
    <property type="entry name" value="LysM"/>
    <property type="match status" value="1"/>
</dbReference>
<dbReference type="CDD" id="cd00118">
    <property type="entry name" value="LysM"/>
    <property type="match status" value="1"/>
</dbReference>
<dbReference type="Pfam" id="PF01476">
    <property type="entry name" value="LysM"/>
    <property type="match status" value="1"/>
</dbReference>
<proteinExistence type="inferred from homology"/>
<dbReference type="PROSITE" id="PS51782">
    <property type="entry name" value="LYSM"/>
    <property type="match status" value="1"/>
</dbReference>
<dbReference type="Gene3D" id="2.70.70.10">
    <property type="entry name" value="Glucose Permease (Domain IIA)"/>
    <property type="match status" value="1"/>
</dbReference>
<evidence type="ECO:0000313" key="5">
    <source>
        <dbReference type="EMBL" id="SDW25629.1"/>
    </source>
</evidence>
<feature type="compositionally biased region" description="Low complexity" evidence="2">
    <location>
        <begin position="235"/>
        <end position="244"/>
    </location>
</feature>
<dbReference type="InterPro" id="IPR016047">
    <property type="entry name" value="M23ase_b-sheet_dom"/>
</dbReference>
<dbReference type="STRING" id="574349.SAMN05443545_101453"/>
<sequence length="401" mass="42194">MRKALLVSAVALAMVGCAAQQEGGSRVQVRDLSLSRDEASADTYTVEAGDTLYGIAWRHDMDFRELARRNDLSPPYRLQPGQTLQLAAGGRSGEESSSADGGEGGVSVAAGASAAAEAQGGSDNPDWLAPDEETIERNRRLRALPREEVDDSGTRNESLGAAAVAGGNDAPGPIFDYDSPGADGSLSERDRAEREERLAREEASASEDAQTATASDDESDETSDVDESRSDDTANDTTSSSSSGDTEEAAESDAGTSVAGEDGDAASDSERSSYTPVEDIPWQWPSDGELVGRFDDESELTAGIDIGGQKGQPIKAAGPGIVVYAGDGVRGYGNLILLKHNDEFLSAYAHNDSLEVGENDVVEAGDVIARMGDTDADQVMLHFEVRQNGQPQDPLDFLPSR</sequence>
<feature type="compositionally biased region" description="Basic and acidic residues" evidence="2">
    <location>
        <begin position="186"/>
        <end position="203"/>
    </location>
</feature>
<feature type="domain" description="LysM" evidence="4">
    <location>
        <begin position="42"/>
        <end position="86"/>
    </location>
</feature>
<keyword evidence="3" id="KW-0732">Signal</keyword>
<dbReference type="AlphaFoldDB" id="A0A1H2S3Q5"/>
<dbReference type="CDD" id="cd12797">
    <property type="entry name" value="M23_peptidase"/>
    <property type="match status" value="1"/>
</dbReference>
<dbReference type="SUPFAM" id="SSF54106">
    <property type="entry name" value="LysM domain"/>
    <property type="match status" value="1"/>
</dbReference>
<dbReference type="PROSITE" id="PS51257">
    <property type="entry name" value="PROKAR_LIPOPROTEIN"/>
    <property type="match status" value="1"/>
</dbReference>
<organism evidence="5 6">
    <name type="scientific">Aidingimonas halophila</name>
    <dbReference type="NCBI Taxonomy" id="574349"/>
    <lineage>
        <taxon>Bacteria</taxon>
        <taxon>Pseudomonadati</taxon>
        <taxon>Pseudomonadota</taxon>
        <taxon>Gammaproteobacteria</taxon>
        <taxon>Oceanospirillales</taxon>
        <taxon>Halomonadaceae</taxon>
        <taxon>Aidingimonas</taxon>
    </lineage>
</organism>
<dbReference type="SUPFAM" id="SSF51261">
    <property type="entry name" value="Duplicated hybrid motif"/>
    <property type="match status" value="1"/>
</dbReference>
<dbReference type="GO" id="GO:0032153">
    <property type="term" value="C:cell division site"/>
    <property type="evidence" value="ECO:0007669"/>
    <property type="project" value="TreeGrafter"/>
</dbReference>
<dbReference type="Pfam" id="PF01551">
    <property type="entry name" value="Peptidase_M23"/>
    <property type="match status" value="1"/>
</dbReference>